<dbReference type="Proteomes" id="UP000275078">
    <property type="component" value="Unassembled WGS sequence"/>
</dbReference>
<dbReference type="AlphaFoldDB" id="A0A3N4HNT0"/>
<organism evidence="3 4">
    <name type="scientific">Ascobolus immersus RN42</name>
    <dbReference type="NCBI Taxonomy" id="1160509"/>
    <lineage>
        <taxon>Eukaryota</taxon>
        <taxon>Fungi</taxon>
        <taxon>Dikarya</taxon>
        <taxon>Ascomycota</taxon>
        <taxon>Pezizomycotina</taxon>
        <taxon>Pezizomycetes</taxon>
        <taxon>Pezizales</taxon>
        <taxon>Ascobolaceae</taxon>
        <taxon>Ascobolus</taxon>
    </lineage>
</organism>
<protein>
    <recommendedName>
        <fullName evidence="2">DUF6589 domain-containing protein</fullName>
    </recommendedName>
</protein>
<evidence type="ECO:0000256" key="1">
    <source>
        <dbReference type="SAM" id="MobiDB-lite"/>
    </source>
</evidence>
<dbReference type="OrthoDB" id="4743193at2759"/>
<sequence length="886" mass="99751">MQSLHTSPRCIRALEACTILEGERCDEWERLSTATRLISRLGFDSPLDLYQAQLDIIEHQDNYIKPHSHFAKKIRSEFREGKVARLIAVCKRHEYMKHSRSLAALQEHDPAEADGATEAAVVKALKKEVAVLLPTLRKPITTCTVNDIESFKISDVTVLIKANAPMLWRILHAVFVAPAATGTKRNRDQIVTVSISGLCFALNQTANLLQTNFTFFNYSSHTGKRQLTAMNQMGLCLSPSSAHNLAAKLGRDVGIELQRFCKLSRPVLCMDNMDYQSRVKVALPGRTNHINNDTVGYVFFPDVVTGAPDEVQRPISSSEIPHERSAEVTLYDLFPEDMGYYKRIAIATILEIVQLHHDRTHAHLRRIKSDIPEVAPISPLELRRTKIFNLPALPLNESKSDECMKILEEYCREIGIPPEGMADKVMLLVGDLKTKIMVEGGIFQRQDTRDPSQKFDFVNCDMGLFHLHFAIRKLMNSTYWGNENARDPTSILRFKDMFGNVNIKKDGKDHRGNCIFQGVLTEGFVLSMVYKAVGARTKTQFDHFLRTGKRYDQTKDLCLIDAITECANYLYDFRAMRDDRCDVSGKPRPTAERDVVEENAYLFIRDQLVIREYDNAIRAGDPGRLVRVIEYWCVIVQSSGHKNYALALVELVANLHVVWGDDFKEHFLRSMLVNPSGREGKWLPDDLYCEWVVREVKALIRPFLNSIHPFTRETLARQISVMQASRLQWITMTGAVNYGQSSSLAKNKTQVEKIAATLLDEGVFTHTPGRAPAVAGDPEYTSFKDLWSSGVDVIKTGVPVTKYKKRARSNWANVDASIFDDEGDGIQDDFEDPFAGMDLDGDGDRGGGGNVTGEGARGETGRLNDGVDDVDINNQYALFDAEMTLV</sequence>
<reference evidence="3 4" key="1">
    <citation type="journal article" date="2018" name="Nat. Ecol. Evol.">
        <title>Pezizomycetes genomes reveal the molecular basis of ectomycorrhizal truffle lifestyle.</title>
        <authorList>
            <person name="Murat C."/>
            <person name="Payen T."/>
            <person name="Noel B."/>
            <person name="Kuo A."/>
            <person name="Morin E."/>
            <person name="Chen J."/>
            <person name="Kohler A."/>
            <person name="Krizsan K."/>
            <person name="Balestrini R."/>
            <person name="Da Silva C."/>
            <person name="Montanini B."/>
            <person name="Hainaut M."/>
            <person name="Levati E."/>
            <person name="Barry K.W."/>
            <person name="Belfiori B."/>
            <person name="Cichocki N."/>
            <person name="Clum A."/>
            <person name="Dockter R.B."/>
            <person name="Fauchery L."/>
            <person name="Guy J."/>
            <person name="Iotti M."/>
            <person name="Le Tacon F."/>
            <person name="Lindquist E.A."/>
            <person name="Lipzen A."/>
            <person name="Malagnac F."/>
            <person name="Mello A."/>
            <person name="Molinier V."/>
            <person name="Miyauchi S."/>
            <person name="Poulain J."/>
            <person name="Riccioni C."/>
            <person name="Rubini A."/>
            <person name="Sitrit Y."/>
            <person name="Splivallo R."/>
            <person name="Traeger S."/>
            <person name="Wang M."/>
            <person name="Zifcakova L."/>
            <person name="Wipf D."/>
            <person name="Zambonelli A."/>
            <person name="Paolocci F."/>
            <person name="Nowrousian M."/>
            <person name="Ottonello S."/>
            <person name="Baldrian P."/>
            <person name="Spatafora J.W."/>
            <person name="Henrissat B."/>
            <person name="Nagy L.G."/>
            <person name="Aury J.M."/>
            <person name="Wincker P."/>
            <person name="Grigoriev I.V."/>
            <person name="Bonfante P."/>
            <person name="Martin F.M."/>
        </authorList>
    </citation>
    <scope>NUCLEOTIDE SEQUENCE [LARGE SCALE GENOMIC DNA]</scope>
    <source>
        <strain evidence="3 4">RN42</strain>
    </source>
</reference>
<accession>A0A3N4HNT0</accession>
<gene>
    <name evidence="3" type="ORF">BJ508DRAFT_332010</name>
</gene>
<keyword evidence="4" id="KW-1185">Reference proteome</keyword>
<dbReference type="InterPro" id="IPR046496">
    <property type="entry name" value="DUF6589"/>
</dbReference>
<dbReference type="EMBL" id="ML119762">
    <property type="protein sequence ID" value="RPA75485.1"/>
    <property type="molecule type" value="Genomic_DNA"/>
</dbReference>
<feature type="domain" description="DUF6589" evidence="2">
    <location>
        <begin position="329"/>
        <end position="733"/>
    </location>
</feature>
<name>A0A3N4HNT0_ASCIM</name>
<proteinExistence type="predicted"/>
<dbReference type="Pfam" id="PF20231">
    <property type="entry name" value="DUF6589"/>
    <property type="match status" value="1"/>
</dbReference>
<feature type="region of interest" description="Disordered" evidence="1">
    <location>
        <begin position="838"/>
        <end position="865"/>
    </location>
</feature>
<evidence type="ECO:0000259" key="2">
    <source>
        <dbReference type="Pfam" id="PF20231"/>
    </source>
</evidence>
<evidence type="ECO:0000313" key="3">
    <source>
        <dbReference type="EMBL" id="RPA75485.1"/>
    </source>
</evidence>
<evidence type="ECO:0000313" key="4">
    <source>
        <dbReference type="Proteomes" id="UP000275078"/>
    </source>
</evidence>